<sequence>MSHLDQVKSRVDAAIGESVIAHMNELLVALSEDTALGREERYEQQQRLRNAIAHHGRQHKEDREREAVERVAALTKGGSII</sequence>
<dbReference type="Proteomes" id="UP000037315">
    <property type="component" value="Unassembled WGS sequence"/>
</dbReference>
<dbReference type="OrthoDB" id="6540008at2"/>
<protein>
    <recommendedName>
        <fullName evidence="3">DUF2526 domain-containing protein</fullName>
    </recommendedName>
</protein>
<dbReference type="EMBL" id="LFEJ01000009">
    <property type="protein sequence ID" value="KMV35785.1"/>
    <property type="molecule type" value="Genomic_DNA"/>
</dbReference>
<accession>A0A0J8VTI4</accession>
<organism evidence="1 2">
    <name type="scientific">Franconibacter pulveris</name>
    <dbReference type="NCBI Taxonomy" id="435910"/>
    <lineage>
        <taxon>Bacteria</taxon>
        <taxon>Pseudomonadati</taxon>
        <taxon>Pseudomonadota</taxon>
        <taxon>Gammaproteobacteria</taxon>
        <taxon>Enterobacterales</taxon>
        <taxon>Enterobacteriaceae</taxon>
        <taxon>Franconibacter</taxon>
    </lineage>
</organism>
<dbReference type="Pfam" id="PF10735">
    <property type="entry name" value="DUF2526"/>
    <property type="match status" value="1"/>
</dbReference>
<evidence type="ECO:0000313" key="1">
    <source>
        <dbReference type="EMBL" id="KMV35785.1"/>
    </source>
</evidence>
<keyword evidence="2" id="KW-1185">Reference proteome</keyword>
<gene>
    <name evidence="1" type="ORF">ACH50_05545</name>
</gene>
<comment type="caution">
    <text evidence="1">The sequence shown here is derived from an EMBL/GenBank/DDBJ whole genome shotgun (WGS) entry which is preliminary data.</text>
</comment>
<name>A0A0J8VTI4_9ENTR</name>
<evidence type="ECO:0000313" key="2">
    <source>
        <dbReference type="Proteomes" id="UP000037315"/>
    </source>
</evidence>
<proteinExistence type="predicted"/>
<dbReference type="AlphaFoldDB" id="A0A0J8VTI4"/>
<dbReference type="RefSeq" id="WP_048887532.1">
    <property type="nucleotide sequence ID" value="NZ_LFEJ01000009.1"/>
</dbReference>
<dbReference type="STRING" id="1121863.GCA_000621185_01292"/>
<reference evidence="1 2" key="1">
    <citation type="submission" date="2015-06" db="EMBL/GenBank/DDBJ databases">
        <title>Genome sequencing of Cronobacter sp. strain DJ34 isolated from petroleum contaminated sludge of Duliajan Oil Fields, Assam, India.</title>
        <authorList>
            <person name="Pal S."/>
            <person name="Banerjee T.D."/>
            <person name="Roy A."/>
            <person name="Sar P."/>
            <person name="Kazy S.K."/>
        </authorList>
    </citation>
    <scope>NUCLEOTIDE SEQUENCE [LARGE SCALE GENOMIC DNA]</scope>
    <source>
        <strain evidence="1 2">DJ34</strain>
    </source>
</reference>
<evidence type="ECO:0008006" key="3">
    <source>
        <dbReference type="Google" id="ProtNLM"/>
    </source>
</evidence>
<dbReference type="InterPro" id="IPR019671">
    <property type="entry name" value="DUF2526"/>
</dbReference>
<dbReference type="PATRIC" id="fig|1656095.3.peg.1803"/>